<comment type="caution">
    <text evidence="2">The sequence shown here is derived from an EMBL/GenBank/DDBJ whole genome shotgun (WGS) entry which is preliminary data.</text>
</comment>
<dbReference type="EMBL" id="BMAW01084682">
    <property type="protein sequence ID" value="GFU39792.1"/>
    <property type="molecule type" value="Genomic_DNA"/>
</dbReference>
<feature type="region of interest" description="Disordered" evidence="1">
    <location>
        <begin position="1"/>
        <end position="22"/>
    </location>
</feature>
<protein>
    <submittedName>
        <fullName evidence="2">Uncharacterized protein</fullName>
    </submittedName>
</protein>
<evidence type="ECO:0000256" key="1">
    <source>
        <dbReference type="SAM" id="MobiDB-lite"/>
    </source>
</evidence>
<dbReference type="Proteomes" id="UP000887013">
    <property type="component" value="Unassembled WGS sequence"/>
</dbReference>
<name>A0A8X6QS48_NEPPI</name>
<evidence type="ECO:0000313" key="2">
    <source>
        <dbReference type="EMBL" id="GFU39792.1"/>
    </source>
</evidence>
<gene>
    <name evidence="2" type="ORF">NPIL_441</name>
</gene>
<sequence length="101" mass="11285">MKQDDPGKSNLQPSSLLNGPHTALYFNPGEHLGAGRNRIEEKVLGSVFLRRCFAIEMQGNAWSRKKITLSSQDEVDKPDNMIEVYLGIKSINRSDKAVPKT</sequence>
<evidence type="ECO:0000313" key="3">
    <source>
        <dbReference type="Proteomes" id="UP000887013"/>
    </source>
</evidence>
<reference evidence="2" key="1">
    <citation type="submission" date="2020-08" db="EMBL/GenBank/DDBJ databases">
        <title>Multicomponent nature underlies the extraordinary mechanical properties of spider dragline silk.</title>
        <authorList>
            <person name="Kono N."/>
            <person name="Nakamura H."/>
            <person name="Mori M."/>
            <person name="Yoshida Y."/>
            <person name="Ohtoshi R."/>
            <person name="Malay A.D."/>
            <person name="Moran D.A.P."/>
            <person name="Tomita M."/>
            <person name="Numata K."/>
            <person name="Arakawa K."/>
        </authorList>
    </citation>
    <scope>NUCLEOTIDE SEQUENCE</scope>
</reference>
<proteinExistence type="predicted"/>
<dbReference type="AlphaFoldDB" id="A0A8X6QS48"/>
<accession>A0A8X6QS48</accession>
<keyword evidence="3" id="KW-1185">Reference proteome</keyword>
<organism evidence="2 3">
    <name type="scientific">Nephila pilipes</name>
    <name type="common">Giant wood spider</name>
    <name type="synonym">Nephila maculata</name>
    <dbReference type="NCBI Taxonomy" id="299642"/>
    <lineage>
        <taxon>Eukaryota</taxon>
        <taxon>Metazoa</taxon>
        <taxon>Ecdysozoa</taxon>
        <taxon>Arthropoda</taxon>
        <taxon>Chelicerata</taxon>
        <taxon>Arachnida</taxon>
        <taxon>Araneae</taxon>
        <taxon>Araneomorphae</taxon>
        <taxon>Entelegynae</taxon>
        <taxon>Araneoidea</taxon>
        <taxon>Nephilidae</taxon>
        <taxon>Nephila</taxon>
    </lineage>
</organism>